<dbReference type="Proteomes" id="UP000306985">
    <property type="component" value="Unassembled WGS sequence"/>
</dbReference>
<keyword evidence="2" id="KW-0732">Signal</keyword>
<organism evidence="4 5">
    <name type="scientific">Nakamurella flava</name>
    <dbReference type="NCBI Taxonomy" id="2576308"/>
    <lineage>
        <taxon>Bacteria</taxon>
        <taxon>Bacillati</taxon>
        <taxon>Actinomycetota</taxon>
        <taxon>Actinomycetes</taxon>
        <taxon>Nakamurellales</taxon>
        <taxon>Nakamurellaceae</taxon>
        <taxon>Nakamurella</taxon>
    </lineage>
</organism>
<dbReference type="OrthoDB" id="4774058at2"/>
<evidence type="ECO:0000256" key="1">
    <source>
        <dbReference type="SAM" id="MobiDB-lite"/>
    </source>
</evidence>
<dbReference type="InterPro" id="IPR018567">
    <property type="entry name" value="DUF2020"/>
</dbReference>
<evidence type="ECO:0000313" key="4">
    <source>
        <dbReference type="EMBL" id="TKV56947.1"/>
    </source>
</evidence>
<feature type="domain" description="DUF2020" evidence="3">
    <location>
        <begin position="63"/>
        <end position="199"/>
    </location>
</feature>
<keyword evidence="5" id="KW-1185">Reference proteome</keyword>
<dbReference type="AlphaFoldDB" id="A0A4U6QAE3"/>
<dbReference type="Pfam" id="PF09449">
    <property type="entry name" value="DUF2020"/>
    <property type="match status" value="1"/>
</dbReference>
<sequence>MGLLTAVAALGLAGCGSGSTDAGPVPGSTGVPTSSGPVASSSAAATNTVTSTVTPPASTAQPPPPTDEPAAVAGDCPFLTDDQVADINGQHTGPTSIVAVGPYPVCTFTRSDGGWLATVRIVEAPTLAEAVAAVNQHVPIENSSPARQPAGWSGGSAVLNDRSVYAVAKDRYAVVAESNQLQTIKGRQMAITTISALGL</sequence>
<evidence type="ECO:0000259" key="3">
    <source>
        <dbReference type="Pfam" id="PF09449"/>
    </source>
</evidence>
<dbReference type="EMBL" id="SZZH01000006">
    <property type="protein sequence ID" value="TKV56947.1"/>
    <property type="molecule type" value="Genomic_DNA"/>
</dbReference>
<evidence type="ECO:0000313" key="5">
    <source>
        <dbReference type="Proteomes" id="UP000306985"/>
    </source>
</evidence>
<feature type="chain" id="PRO_5039428900" evidence="2">
    <location>
        <begin position="23"/>
        <end position="199"/>
    </location>
</feature>
<reference evidence="4 5" key="1">
    <citation type="submission" date="2019-05" db="EMBL/GenBank/DDBJ databases">
        <title>Nakamurella sp. N5BH11, whole genome shotgun sequence.</title>
        <authorList>
            <person name="Tuo L."/>
        </authorList>
    </citation>
    <scope>NUCLEOTIDE SEQUENCE [LARGE SCALE GENOMIC DNA]</scope>
    <source>
        <strain evidence="4 5">N5BH11</strain>
    </source>
</reference>
<dbReference type="Gene3D" id="3.40.1000.10">
    <property type="entry name" value="Mog1/PsbP, alpha/beta/alpha sandwich"/>
    <property type="match status" value="1"/>
</dbReference>
<dbReference type="RefSeq" id="WP_137451334.1">
    <property type="nucleotide sequence ID" value="NZ_SZZH01000006.1"/>
</dbReference>
<feature type="compositionally biased region" description="Low complexity" evidence="1">
    <location>
        <begin position="30"/>
        <end position="60"/>
    </location>
</feature>
<comment type="caution">
    <text evidence="4">The sequence shown here is derived from an EMBL/GenBank/DDBJ whole genome shotgun (WGS) entry which is preliminary data.</text>
</comment>
<gene>
    <name evidence="4" type="ORF">FDO65_19135</name>
</gene>
<accession>A0A4U6QAE3</accession>
<proteinExistence type="predicted"/>
<dbReference type="InterPro" id="IPR016123">
    <property type="entry name" value="Mog1/PsbP_a/b/a-sand"/>
</dbReference>
<protein>
    <submittedName>
        <fullName evidence="4">DUF2020 domain-containing protein</fullName>
    </submittedName>
</protein>
<name>A0A4U6QAE3_9ACTN</name>
<feature type="region of interest" description="Disordered" evidence="1">
    <location>
        <begin position="17"/>
        <end position="75"/>
    </location>
</feature>
<feature type="signal peptide" evidence="2">
    <location>
        <begin position="1"/>
        <end position="22"/>
    </location>
</feature>
<dbReference type="SUPFAM" id="SSF55724">
    <property type="entry name" value="Mog1p/PsbP-like"/>
    <property type="match status" value="1"/>
</dbReference>
<evidence type="ECO:0000256" key="2">
    <source>
        <dbReference type="SAM" id="SignalP"/>
    </source>
</evidence>